<dbReference type="KEGG" id="cpi:Cpin_2146"/>
<feature type="domain" description="HTH araC/xylS-type" evidence="4">
    <location>
        <begin position="183"/>
        <end position="281"/>
    </location>
</feature>
<organism evidence="5 6">
    <name type="scientific">Chitinophaga pinensis (strain ATCC 43595 / DSM 2588 / LMG 13176 / NBRC 15968 / NCIMB 11800 / UQM 2034)</name>
    <dbReference type="NCBI Taxonomy" id="485918"/>
    <lineage>
        <taxon>Bacteria</taxon>
        <taxon>Pseudomonadati</taxon>
        <taxon>Bacteroidota</taxon>
        <taxon>Chitinophagia</taxon>
        <taxon>Chitinophagales</taxon>
        <taxon>Chitinophagaceae</taxon>
        <taxon>Chitinophaga</taxon>
    </lineage>
</organism>
<protein>
    <submittedName>
        <fullName evidence="5">Transcriptional regulator, AraC family</fullName>
    </submittedName>
</protein>
<evidence type="ECO:0000313" key="5">
    <source>
        <dbReference type="EMBL" id="ACU59638.1"/>
    </source>
</evidence>
<dbReference type="OrthoDB" id="9793451at2"/>
<dbReference type="PANTHER" id="PTHR43280:SF32">
    <property type="entry name" value="TRANSCRIPTIONAL REGULATORY PROTEIN"/>
    <property type="match status" value="1"/>
</dbReference>
<reference evidence="6" key="1">
    <citation type="submission" date="2009-08" db="EMBL/GenBank/DDBJ databases">
        <title>The complete genome of Chitinophaga pinensis DSM 2588.</title>
        <authorList>
            <consortium name="US DOE Joint Genome Institute (JGI-PGF)"/>
            <person name="Lucas S."/>
            <person name="Copeland A."/>
            <person name="Lapidus A."/>
            <person name="Glavina del Rio T."/>
            <person name="Dalin E."/>
            <person name="Tice H."/>
            <person name="Bruce D."/>
            <person name="Goodwin L."/>
            <person name="Pitluck S."/>
            <person name="Kyrpides N."/>
            <person name="Mavromatis K."/>
            <person name="Ivanova N."/>
            <person name="Mikhailova N."/>
            <person name="Sims D."/>
            <person name="Meinche L."/>
            <person name="Brettin T."/>
            <person name="Detter J.C."/>
            <person name="Han C."/>
            <person name="Larimer F."/>
            <person name="Land M."/>
            <person name="Hauser L."/>
            <person name="Markowitz V."/>
            <person name="Cheng J.-F."/>
            <person name="Hugenholtz P."/>
            <person name="Woyke T."/>
            <person name="Wu D."/>
            <person name="Spring S."/>
            <person name="Klenk H.-P."/>
            <person name="Eisen J.A."/>
        </authorList>
    </citation>
    <scope>NUCLEOTIDE SEQUENCE [LARGE SCALE GENOMIC DNA]</scope>
    <source>
        <strain evidence="6">ATCC 43595 / DSM 2588 / LMG 13176 / NBRC 15968 / NCIMB 11800 / UQM 2034</strain>
    </source>
</reference>
<dbReference type="Gene3D" id="1.10.10.60">
    <property type="entry name" value="Homeodomain-like"/>
    <property type="match status" value="1"/>
</dbReference>
<evidence type="ECO:0000256" key="1">
    <source>
        <dbReference type="ARBA" id="ARBA00023015"/>
    </source>
</evidence>
<evidence type="ECO:0000259" key="4">
    <source>
        <dbReference type="PROSITE" id="PS01124"/>
    </source>
</evidence>
<evidence type="ECO:0000256" key="2">
    <source>
        <dbReference type="ARBA" id="ARBA00023125"/>
    </source>
</evidence>
<proteinExistence type="predicted"/>
<dbReference type="AlphaFoldDB" id="A0A979G2Z1"/>
<dbReference type="Proteomes" id="UP000002215">
    <property type="component" value="Chromosome"/>
</dbReference>
<dbReference type="Pfam" id="PF12833">
    <property type="entry name" value="HTH_18"/>
    <property type="match status" value="1"/>
</dbReference>
<keyword evidence="1" id="KW-0805">Transcription regulation</keyword>
<dbReference type="InterPro" id="IPR037923">
    <property type="entry name" value="HTH-like"/>
</dbReference>
<dbReference type="SMART" id="SM00342">
    <property type="entry name" value="HTH_ARAC"/>
    <property type="match status" value="1"/>
</dbReference>
<dbReference type="EMBL" id="CP001699">
    <property type="protein sequence ID" value="ACU59638.1"/>
    <property type="molecule type" value="Genomic_DNA"/>
</dbReference>
<dbReference type="RefSeq" id="WP_012789814.1">
    <property type="nucleotide sequence ID" value="NC_013132.1"/>
</dbReference>
<dbReference type="InterPro" id="IPR009057">
    <property type="entry name" value="Homeodomain-like_sf"/>
</dbReference>
<dbReference type="PANTHER" id="PTHR43280">
    <property type="entry name" value="ARAC-FAMILY TRANSCRIPTIONAL REGULATOR"/>
    <property type="match status" value="1"/>
</dbReference>
<gene>
    <name evidence="5" type="ordered locus">Cpin_2146</name>
</gene>
<dbReference type="SUPFAM" id="SSF51215">
    <property type="entry name" value="Regulatory protein AraC"/>
    <property type="match status" value="1"/>
</dbReference>
<dbReference type="GO" id="GO:0003700">
    <property type="term" value="F:DNA-binding transcription factor activity"/>
    <property type="evidence" value="ECO:0007669"/>
    <property type="project" value="InterPro"/>
</dbReference>
<evidence type="ECO:0000256" key="3">
    <source>
        <dbReference type="ARBA" id="ARBA00023163"/>
    </source>
</evidence>
<dbReference type="SUPFAM" id="SSF46689">
    <property type="entry name" value="Homeodomain-like"/>
    <property type="match status" value="1"/>
</dbReference>
<name>A0A979G2Z1_CHIPD</name>
<dbReference type="InterPro" id="IPR018060">
    <property type="entry name" value="HTH_AraC"/>
</dbReference>
<accession>A0A979G2Z1</accession>
<keyword evidence="3" id="KW-0804">Transcription</keyword>
<sequence length="286" mass="33304">MRHHQENTQLKSRIQIHSFESSDMINTFSDREAFKRENVEILWSKYGSGTVQADGKIMQVEEHQIYCFLPGQLRKFQLEGPVNGYYISFSPDCLYLAYNLKDMMSSFEESILNMQLLNFRADEEMQEELEEIVRKMQRECEGDLWMRSEVLSGLLNVFMIYLSRELGVGAQTQVLSREGDVARKFMTMLKQQFLHCKKVADYADALNVTPNYLNTAVKKVTGFTASYQIHKLIILEAKRRMLYTDSSLKEIAFDLGFDNQAHFSKFFKAKTGMNFTTFKHSMAEMV</sequence>
<evidence type="ECO:0000313" key="6">
    <source>
        <dbReference type="Proteomes" id="UP000002215"/>
    </source>
</evidence>
<keyword evidence="2" id="KW-0238">DNA-binding</keyword>
<reference evidence="5 6" key="2">
    <citation type="journal article" date="2010" name="Stand. Genomic Sci.">
        <title>Complete genome sequence of Chitinophaga pinensis type strain (UQM 2034).</title>
        <authorList>
            <person name="Glavina Del Rio T."/>
            <person name="Abt B."/>
            <person name="Spring S."/>
            <person name="Lapidus A."/>
            <person name="Nolan M."/>
            <person name="Tice H."/>
            <person name="Copeland A."/>
            <person name="Cheng J.F."/>
            <person name="Chen F."/>
            <person name="Bruce D."/>
            <person name="Goodwin L."/>
            <person name="Pitluck S."/>
            <person name="Ivanova N."/>
            <person name="Mavromatis K."/>
            <person name="Mikhailova N."/>
            <person name="Pati A."/>
            <person name="Chen A."/>
            <person name="Palaniappan K."/>
            <person name="Land M."/>
            <person name="Hauser L."/>
            <person name="Chang Y.J."/>
            <person name="Jeffries C.D."/>
            <person name="Chain P."/>
            <person name="Saunders E."/>
            <person name="Detter J.C."/>
            <person name="Brettin T."/>
            <person name="Rohde M."/>
            <person name="Goker M."/>
            <person name="Bristow J."/>
            <person name="Eisen J.A."/>
            <person name="Markowitz V."/>
            <person name="Hugenholtz P."/>
            <person name="Kyrpides N.C."/>
            <person name="Klenk H.P."/>
            <person name="Lucas S."/>
        </authorList>
    </citation>
    <scope>NUCLEOTIDE SEQUENCE [LARGE SCALE GENOMIC DNA]</scope>
    <source>
        <strain evidence="6">ATCC 43595 / DSM 2588 / LMG 13176 / NBRC 15968 / NCIMB 11800 / UQM 2034</strain>
    </source>
</reference>
<dbReference type="GO" id="GO:0043565">
    <property type="term" value="F:sequence-specific DNA binding"/>
    <property type="evidence" value="ECO:0007669"/>
    <property type="project" value="InterPro"/>
</dbReference>
<dbReference type="PROSITE" id="PS01124">
    <property type="entry name" value="HTH_ARAC_FAMILY_2"/>
    <property type="match status" value="1"/>
</dbReference>